<dbReference type="Proteomes" id="UP000343335">
    <property type="component" value="Unassembled WGS sequence"/>
</dbReference>
<accession>A0A5E4RLC1</accession>
<gene>
    <name evidence="2" type="primary">recF</name>
    <name evidence="2" type="ORF">PCO31010_00198</name>
</gene>
<name>A0A5E4RLC1_9BURK</name>
<reference evidence="2 3" key="1">
    <citation type="submission" date="2019-08" db="EMBL/GenBank/DDBJ databases">
        <authorList>
            <person name="Peeters C."/>
        </authorList>
    </citation>
    <scope>NUCLEOTIDE SEQUENCE [LARGE SCALE GENOMIC DNA]</scope>
    <source>
        <strain evidence="2 3">LMG 31010</strain>
    </source>
</reference>
<dbReference type="SUPFAM" id="SSF52540">
    <property type="entry name" value="P-loop containing nucleoside triphosphate hydrolases"/>
    <property type="match status" value="1"/>
</dbReference>
<dbReference type="InterPro" id="IPR027417">
    <property type="entry name" value="P-loop_NTPase"/>
</dbReference>
<dbReference type="PANTHER" id="PTHR32182">
    <property type="entry name" value="DNA REPLICATION AND REPAIR PROTEIN RECF"/>
    <property type="match status" value="1"/>
</dbReference>
<dbReference type="AlphaFoldDB" id="A0A5E4RLC1"/>
<dbReference type="Gene3D" id="3.40.50.300">
    <property type="entry name" value="P-loop containing nucleotide triphosphate hydrolases"/>
    <property type="match status" value="1"/>
</dbReference>
<dbReference type="Pfam" id="PF13166">
    <property type="entry name" value="AAA_13"/>
    <property type="match status" value="1"/>
</dbReference>
<organism evidence="2 3">
    <name type="scientific">Pandoraea commovens</name>
    <dbReference type="NCBI Taxonomy" id="2508289"/>
    <lineage>
        <taxon>Bacteria</taxon>
        <taxon>Pseudomonadati</taxon>
        <taxon>Pseudomonadota</taxon>
        <taxon>Betaproteobacteria</taxon>
        <taxon>Burkholderiales</taxon>
        <taxon>Burkholderiaceae</taxon>
        <taxon>Pandoraea</taxon>
    </lineage>
</organism>
<dbReference type="GO" id="GO:0006302">
    <property type="term" value="P:double-strand break repair"/>
    <property type="evidence" value="ECO:0007669"/>
    <property type="project" value="TreeGrafter"/>
</dbReference>
<protein>
    <submittedName>
        <fullName evidence="2">DNA replication and repair protein RecF</fullName>
    </submittedName>
</protein>
<dbReference type="PANTHER" id="PTHR32182:SF22">
    <property type="entry name" value="ATP-DEPENDENT ENDONUCLEASE, OLD FAMILY-RELATED"/>
    <property type="match status" value="1"/>
</dbReference>
<dbReference type="CDD" id="cd00267">
    <property type="entry name" value="ABC_ATPase"/>
    <property type="match status" value="1"/>
</dbReference>
<evidence type="ECO:0000313" key="3">
    <source>
        <dbReference type="Proteomes" id="UP000343335"/>
    </source>
</evidence>
<evidence type="ECO:0000313" key="2">
    <source>
        <dbReference type="EMBL" id="VVD62839.1"/>
    </source>
</evidence>
<dbReference type="EMBL" id="CABPSA010000001">
    <property type="protein sequence ID" value="VVD62839.1"/>
    <property type="molecule type" value="Genomic_DNA"/>
</dbReference>
<proteinExistence type="predicted"/>
<feature type="domain" description="Protein CR006 P-loop" evidence="1">
    <location>
        <begin position="198"/>
        <end position="277"/>
    </location>
</feature>
<sequence>MALMSVDFSAMPRDVHIIEELKETAPHDVAAVVQFIEALSSRKTAIAAMFAAKDITEQPRCPEIPEISIQQILAPYQKELAGIEDLLKDEGRQRLTQELAEFDARTRAAPLLGLIKERVTMLSEQHRLSECLKFTGTSGITRKNNELSEIALAKGLNEKLASELRALNIESKKVDLTLRGQKGVSKQQLRLVDARDLGRSKISSVLSEGEQRAIAIATFLAEVITSGSSSGIVFDDPVSSLDIHRREAIAVRLAKEAKQRQVIVFTHDLAFAWTLSEAAQAEAVPFRADRIFSAGREKGVAANGLPHEAGKIQARVNGLADLARLARRVLEEDHDPDRYEQMVRDGYRKLRDCWERIVEETLFGDTVRRFRKSVNTKMLKRAYVDDADFLAVWEGMSRCSNYTHDGAMEAPPPMPTPDNFDTDISAIREYLERVTLRAKEVEQKRVEMIPAAR</sequence>
<dbReference type="GO" id="GO:0000731">
    <property type="term" value="P:DNA synthesis involved in DNA repair"/>
    <property type="evidence" value="ECO:0007669"/>
    <property type="project" value="TreeGrafter"/>
</dbReference>
<dbReference type="InterPro" id="IPR026866">
    <property type="entry name" value="CR006_AAA"/>
</dbReference>
<evidence type="ECO:0000259" key="1">
    <source>
        <dbReference type="Pfam" id="PF13166"/>
    </source>
</evidence>